<accession>A0AA36DNQ6</accession>
<evidence type="ECO:0000313" key="3">
    <source>
        <dbReference type="Proteomes" id="UP001176961"/>
    </source>
</evidence>
<feature type="compositionally biased region" description="Basic and acidic residues" evidence="1">
    <location>
        <begin position="66"/>
        <end position="76"/>
    </location>
</feature>
<reference evidence="2" key="1">
    <citation type="submission" date="2023-07" db="EMBL/GenBank/DDBJ databases">
        <authorList>
            <consortium name="CYATHOMIX"/>
        </authorList>
    </citation>
    <scope>NUCLEOTIDE SEQUENCE</scope>
    <source>
        <strain evidence="2">N/A</strain>
    </source>
</reference>
<evidence type="ECO:0000313" key="2">
    <source>
        <dbReference type="EMBL" id="CAJ0590596.1"/>
    </source>
</evidence>
<name>A0AA36DNQ6_CYLNA</name>
<keyword evidence="3" id="KW-1185">Reference proteome</keyword>
<organism evidence="2 3">
    <name type="scientific">Cylicocyclus nassatus</name>
    <name type="common">Nematode worm</name>
    <dbReference type="NCBI Taxonomy" id="53992"/>
    <lineage>
        <taxon>Eukaryota</taxon>
        <taxon>Metazoa</taxon>
        <taxon>Ecdysozoa</taxon>
        <taxon>Nematoda</taxon>
        <taxon>Chromadorea</taxon>
        <taxon>Rhabditida</taxon>
        <taxon>Rhabditina</taxon>
        <taxon>Rhabditomorpha</taxon>
        <taxon>Strongyloidea</taxon>
        <taxon>Strongylidae</taxon>
        <taxon>Cylicocyclus</taxon>
    </lineage>
</organism>
<dbReference type="EMBL" id="CATQJL010000001">
    <property type="protein sequence ID" value="CAJ0590596.1"/>
    <property type="molecule type" value="Genomic_DNA"/>
</dbReference>
<feature type="region of interest" description="Disordered" evidence="1">
    <location>
        <begin position="52"/>
        <end position="76"/>
    </location>
</feature>
<dbReference type="AlphaFoldDB" id="A0AA36DNQ6"/>
<evidence type="ECO:0000256" key="1">
    <source>
        <dbReference type="SAM" id="MobiDB-lite"/>
    </source>
</evidence>
<protein>
    <submittedName>
        <fullName evidence="2">Uncharacterized protein</fullName>
    </submittedName>
</protein>
<proteinExistence type="predicted"/>
<dbReference type="Proteomes" id="UP001176961">
    <property type="component" value="Unassembled WGS sequence"/>
</dbReference>
<comment type="caution">
    <text evidence="2">The sequence shown here is derived from an EMBL/GenBank/DDBJ whole genome shotgun (WGS) entry which is preliminary data.</text>
</comment>
<gene>
    <name evidence="2" type="ORF">CYNAS_LOCUS2579</name>
</gene>
<sequence>MIPSVHSPINNFVTDLGSMMRGLDVVLVVLLAGKAENALAGGDELRPGLQEEQAPGAVQAQGGSPRSDEAYGDPERKDSIIRDVDKAVCSQYVEFSKAVAAKIEVYIEVYGEVSATLVSDDEDCRITKEALQLLLIIESMIEPTFPSNLCYVYYDPEDEQSDANIAEQSDAEIAEHLWDDGSVSGLLQVALKKVDLNLKYGCVERNGHALCVFAPPDDQVDSLVAEAKQRAEELKKKNLMSWPVEGAY</sequence>